<keyword evidence="1" id="KW-1185">Reference proteome</keyword>
<evidence type="ECO:0000313" key="2">
    <source>
        <dbReference type="WBParaSite" id="nRc.2.0.1.t15916-RA"/>
    </source>
</evidence>
<sequence length="94" mass="10885">MMDKFRSEQLIDDNVYTVMRDSLEEVTNFDKRIASSRGQYMITGNIFVVDTTIAQHDPKSISWSYTFCKVKVKGLTSQEQNGEHHEHFLPNLSV</sequence>
<accession>A0A915IQ35</accession>
<dbReference type="Proteomes" id="UP000887565">
    <property type="component" value="Unplaced"/>
</dbReference>
<evidence type="ECO:0000313" key="1">
    <source>
        <dbReference type="Proteomes" id="UP000887565"/>
    </source>
</evidence>
<organism evidence="1 2">
    <name type="scientific">Romanomermis culicivorax</name>
    <name type="common">Nematode worm</name>
    <dbReference type="NCBI Taxonomy" id="13658"/>
    <lineage>
        <taxon>Eukaryota</taxon>
        <taxon>Metazoa</taxon>
        <taxon>Ecdysozoa</taxon>
        <taxon>Nematoda</taxon>
        <taxon>Enoplea</taxon>
        <taxon>Dorylaimia</taxon>
        <taxon>Mermithida</taxon>
        <taxon>Mermithoidea</taxon>
        <taxon>Mermithidae</taxon>
        <taxon>Romanomermis</taxon>
    </lineage>
</organism>
<dbReference type="WBParaSite" id="nRc.2.0.1.t15916-RA">
    <property type="protein sequence ID" value="nRc.2.0.1.t15916-RA"/>
    <property type="gene ID" value="nRc.2.0.1.g15916"/>
</dbReference>
<name>A0A915IQ35_ROMCU</name>
<proteinExistence type="predicted"/>
<reference evidence="2" key="1">
    <citation type="submission" date="2022-11" db="UniProtKB">
        <authorList>
            <consortium name="WormBaseParasite"/>
        </authorList>
    </citation>
    <scope>IDENTIFICATION</scope>
</reference>
<protein>
    <submittedName>
        <fullName evidence="2">Uncharacterized protein</fullName>
    </submittedName>
</protein>
<dbReference type="AlphaFoldDB" id="A0A915IQ35"/>